<protein>
    <submittedName>
        <fullName evidence="1">Uncharacterized protein</fullName>
    </submittedName>
</protein>
<dbReference type="AlphaFoldDB" id="N9LYQ9"/>
<dbReference type="EMBL" id="APRP01000017">
    <property type="protein sequence ID" value="ENX01453.1"/>
    <property type="molecule type" value="Genomic_DNA"/>
</dbReference>
<dbReference type="eggNOG" id="ENOG50317QT">
    <property type="taxonomic scope" value="Bacteria"/>
</dbReference>
<evidence type="ECO:0000313" key="2">
    <source>
        <dbReference type="Proteomes" id="UP000013248"/>
    </source>
</evidence>
<sequence length="165" mass="17617">MLPQLAIAGMNALDTYNKKKAEKEALKQQAIIADINAGLEDQQARGAIDYGRNQIEDYQRGITSFKSSQINALAENGVDVSQGSAIDILASTDIQGQSDIDTLRYNAALQSWGHQVNKNNYQNQANGLRVQAKSIKPIFNALMAGGQSFAQTGGFQALGNLGGAS</sequence>
<evidence type="ECO:0000313" key="1">
    <source>
        <dbReference type="EMBL" id="ENX01453.1"/>
    </source>
</evidence>
<accession>N9LYQ9</accession>
<name>N9LYQ9_9GAMM</name>
<dbReference type="Proteomes" id="UP000013248">
    <property type="component" value="Unassembled WGS sequence"/>
</dbReference>
<dbReference type="HOGENOM" id="CLU_130279_0_0_6"/>
<comment type="caution">
    <text evidence="1">The sequence shown here is derived from an EMBL/GenBank/DDBJ whole genome shotgun (WGS) entry which is preliminary data.</text>
</comment>
<reference evidence="1 2" key="1">
    <citation type="submission" date="2013-02" db="EMBL/GenBank/DDBJ databases">
        <title>The Genome Sequence of Acinetobacter sp. ANC 3862.</title>
        <authorList>
            <consortium name="The Broad Institute Genome Sequencing Platform"/>
            <consortium name="The Broad Institute Genome Sequencing Center for Infectious Disease"/>
            <person name="Cerqueira G."/>
            <person name="Feldgarden M."/>
            <person name="Courvalin P."/>
            <person name="Perichon B."/>
            <person name="Grillot-Courvalin C."/>
            <person name="Clermont D."/>
            <person name="Rocha E."/>
            <person name="Yoon E.-J."/>
            <person name="Nemec A."/>
            <person name="Walker B."/>
            <person name="Young S.K."/>
            <person name="Zeng Q."/>
            <person name="Gargeya S."/>
            <person name="Fitzgerald M."/>
            <person name="Haas B."/>
            <person name="Abouelleil A."/>
            <person name="Alvarado L."/>
            <person name="Arachchi H.M."/>
            <person name="Berlin A.M."/>
            <person name="Chapman S.B."/>
            <person name="Dewar J."/>
            <person name="Goldberg J."/>
            <person name="Griggs A."/>
            <person name="Gujja S."/>
            <person name="Hansen M."/>
            <person name="Howarth C."/>
            <person name="Imamovic A."/>
            <person name="Larimer J."/>
            <person name="McCowan C."/>
            <person name="Murphy C."/>
            <person name="Neiman D."/>
            <person name="Pearson M."/>
            <person name="Priest M."/>
            <person name="Roberts A."/>
            <person name="Saif S."/>
            <person name="Shea T."/>
            <person name="Sisk P."/>
            <person name="Sykes S."/>
            <person name="Wortman J."/>
            <person name="Nusbaum C."/>
            <person name="Birren B."/>
        </authorList>
    </citation>
    <scope>NUCLEOTIDE SEQUENCE [LARGE SCALE GENOMIC DNA]</scope>
    <source>
        <strain evidence="1 2">ANC 3862</strain>
    </source>
</reference>
<dbReference type="RefSeq" id="WP_005216851.1">
    <property type="nucleotide sequence ID" value="NZ_KB850089.1"/>
</dbReference>
<proteinExistence type="predicted"/>
<organism evidence="1 2">
    <name type="scientific">Acinetobacter modestus</name>
    <dbReference type="NCBI Taxonomy" id="1776740"/>
    <lineage>
        <taxon>Bacteria</taxon>
        <taxon>Pseudomonadati</taxon>
        <taxon>Pseudomonadota</taxon>
        <taxon>Gammaproteobacteria</taxon>
        <taxon>Moraxellales</taxon>
        <taxon>Moraxellaceae</taxon>
        <taxon>Acinetobacter</taxon>
    </lineage>
</organism>
<dbReference type="STRING" id="1217705.F900_01820"/>
<dbReference type="PATRIC" id="fig|1217705.3.peg.1771"/>
<gene>
    <name evidence="1" type="ORF">F900_01820</name>
</gene>